<dbReference type="PANTHER" id="PTHR13779">
    <property type="entry name" value="WERNER HELICASE-INTERACTING PROTEIN 1 FAMILY MEMBER"/>
    <property type="match status" value="1"/>
</dbReference>
<keyword evidence="4" id="KW-0547">Nucleotide-binding</keyword>
<dbReference type="SUPFAM" id="SSF52540">
    <property type="entry name" value="P-loop containing nucleoside triphosphate hydrolases"/>
    <property type="match status" value="1"/>
</dbReference>
<protein>
    <recommendedName>
        <fullName evidence="3">Replication-associated recombination protein A</fullName>
    </recommendedName>
</protein>
<dbReference type="Gene3D" id="1.10.3710.10">
    <property type="entry name" value="DNA polymerase III clamp loader subunits, C-terminal domain"/>
    <property type="match status" value="1"/>
</dbReference>
<dbReference type="InterPro" id="IPR027417">
    <property type="entry name" value="P-loop_NTPase"/>
</dbReference>
<comment type="function">
    <text evidence="1">DNA-dependent ATPase that plays important roles in cellular responses to stalled DNA replication processes.</text>
</comment>
<keyword evidence="5" id="KW-0067">ATP-binding</keyword>
<evidence type="ECO:0000256" key="1">
    <source>
        <dbReference type="ARBA" id="ARBA00002393"/>
    </source>
</evidence>
<dbReference type="SUPFAM" id="SSF48019">
    <property type="entry name" value="post-AAA+ oligomerization domain-like"/>
    <property type="match status" value="1"/>
</dbReference>
<dbReference type="CDD" id="cd18139">
    <property type="entry name" value="HLD_clamp_RarA"/>
    <property type="match status" value="1"/>
</dbReference>
<dbReference type="InterPro" id="IPR021886">
    <property type="entry name" value="MgsA_C"/>
</dbReference>
<dbReference type="SMART" id="SM00382">
    <property type="entry name" value="AAA"/>
    <property type="match status" value="1"/>
</dbReference>
<evidence type="ECO:0000313" key="7">
    <source>
        <dbReference type="EMBL" id="MDO3695801.1"/>
    </source>
</evidence>
<proteinExistence type="inferred from homology"/>
<dbReference type="InterPro" id="IPR003959">
    <property type="entry name" value="ATPase_AAA_core"/>
</dbReference>
<dbReference type="InterPro" id="IPR032423">
    <property type="entry name" value="AAA_assoc_2"/>
</dbReference>
<comment type="similarity">
    <text evidence="2">Belongs to the AAA ATPase family. RarA/MGS1/WRNIP1 subfamily.</text>
</comment>
<keyword evidence="8" id="KW-1185">Reference proteome</keyword>
<dbReference type="InterPro" id="IPR051314">
    <property type="entry name" value="AAA_ATPase_RarA/MGS1/WRNIP1"/>
</dbReference>
<dbReference type="Pfam" id="PF16193">
    <property type="entry name" value="AAA_assoc_2"/>
    <property type="match status" value="1"/>
</dbReference>
<evidence type="ECO:0000256" key="2">
    <source>
        <dbReference type="ARBA" id="ARBA00008959"/>
    </source>
</evidence>
<evidence type="ECO:0000256" key="5">
    <source>
        <dbReference type="ARBA" id="ARBA00022840"/>
    </source>
</evidence>
<dbReference type="Gene3D" id="1.20.272.10">
    <property type="match status" value="1"/>
</dbReference>
<gene>
    <name evidence="7" type="ORF">QVZ41_13205</name>
</gene>
<dbReference type="EMBL" id="JAUMIT010000008">
    <property type="protein sequence ID" value="MDO3695801.1"/>
    <property type="molecule type" value="Genomic_DNA"/>
</dbReference>
<evidence type="ECO:0000313" key="8">
    <source>
        <dbReference type="Proteomes" id="UP001168642"/>
    </source>
</evidence>
<dbReference type="Pfam" id="PF00004">
    <property type="entry name" value="AAA"/>
    <property type="match status" value="1"/>
</dbReference>
<dbReference type="Gene3D" id="1.10.8.60">
    <property type="match status" value="1"/>
</dbReference>
<evidence type="ECO:0000256" key="3">
    <source>
        <dbReference type="ARBA" id="ARBA00020776"/>
    </source>
</evidence>
<evidence type="ECO:0000259" key="6">
    <source>
        <dbReference type="SMART" id="SM00382"/>
    </source>
</evidence>
<dbReference type="CDD" id="cd00009">
    <property type="entry name" value="AAA"/>
    <property type="match status" value="1"/>
</dbReference>
<reference evidence="7" key="1">
    <citation type="submission" date="2023-07" db="EMBL/GenBank/DDBJ databases">
        <title>Wenyingzhuangia sp. chi5 genome sequencing and assembly.</title>
        <authorList>
            <person name="Park S."/>
        </authorList>
    </citation>
    <scope>NUCLEOTIDE SEQUENCE</scope>
    <source>
        <strain evidence="7">Chi5</strain>
    </source>
</reference>
<dbReference type="PRINTS" id="PR00830">
    <property type="entry name" value="ENDOLAPTASE"/>
</dbReference>
<evidence type="ECO:0000256" key="4">
    <source>
        <dbReference type="ARBA" id="ARBA00022741"/>
    </source>
</evidence>
<feature type="domain" description="AAA+ ATPase" evidence="6">
    <location>
        <begin position="38"/>
        <end position="156"/>
    </location>
</feature>
<dbReference type="InterPro" id="IPR008921">
    <property type="entry name" value="DNA_pol3_clamp-load_cplx_C"/>
</dbReference>
<dbReference type="Pfam" id="PF12002">
    <property type="entry name" value="MgsA_C"/>
    <property type="match status" value="1"/>
</dbReference>
<sequence length="425" mass="47470">MNQPLAERIRPKTLEDYISQQHLVGKTGVLTNHINRGMIPSLILWGPPGIGKTTLANIIAETSKRPFFTLSAINSGVKEVREVIDKAKQSGGLFTTKNPILFIDEIHRFSKSQQDSLLAAVEKGWVTLIGATTENPSFEVIPALLSRCQVYVLNPFDKGDMEALLKRAMQEDEIIAKKKVVLKEIDALLQVSSGDARKLLNVFELIVASEEEGVVITNDLVLEKVQRNVVRYDKTGEQHYDIVSAFIKSIRGSDPNGAVYWLARMVEGGEDVKFIARRMLISASEDIGNANPTALIMATNTFQAVTIIGYPEARILLSQCAIYLANSAKSNASYEAINKAIQVVKQTGDLPVPLHLRNAPTKLMKDMNYGKEYKYAHAYPGNFVEQEFLPDELKALSLYNPGVNARENEFRKIMKDRWGDKYEKK</sequence>
<accession>A0ABT8VV06</accession>
<dbReference type="Gene3D" id="3.40.50.300">
    <property type="entry name" value="P-loop containing nucleotide triphosphate hydrolases"/>
    <property type="match status" value="1"/>
</dbReference>
<dbReference type="Proteomes" id="UP001168642">
    <property type="component" value="Unassembled WGS sequence"/>
</dbReference>
<organism evidence="7 8">
    <name type="scientific">Wenyingzhuangia gilva</name>
    <dbReference type="NCBI Taxonomy" id="3057677"/>
    <lineage>
        <taxon>Bacteria</taxon>
        <taxon>Pseudomonadati</taxon>
        <taxon>Bacteroidota</taxon>
        <taxon>Flavobacteriia</taxon>
        <taxon>Flavobacteriales</taxon>
        <taxon>Flavobacteriaceae</taxon>
        <taxon>Wenyingzhuangia</taxon>
    </lineage>
</organism>
<name>A0ABT8VV06_9FLAO</name>
<comment type="caution">
    <text evidence="7">The sequence shown here is derived from an EMBL/GenBank/DDBJ whole genome shotgun (WGS) entry which is preliminary data.</text>
</comment>
<dbReference type="RefSeq" id="WP_302885106.1">
    <property type="nucleotide sequence ID" value="NZ_JAUMIT010000008.1"/>
</dbReference>
<dbReference type="PANTHER" id="PTHR13779:SF7">
    <property type="entry name" value="ATPASE WRNIP1"/>
    <property type="match status" value="1"/>
</dbReference>
<dbReference type="InterPro" id="IPR003593">
    <property type="entry name" value="AAA+_ATPase"/>
</dbReference>